<gene>
    <name evidence="1" type="ORF">PAAG_12456</name>
</gene>
<dbReference type="AlphaFoldDB" id="A0A0A2V030"/>
<dbReference type="RefSeq" id="XP_015702441.1">
    <property type="nucleotide sequence ID" value="XM_015847939.1"/>
</dbReference>
<evidence type="ECO:0000313" key="1">
    <source>
        <dbReference type="EMBL" id="KGQ00868.1"/>
    </source>
</evidence>
<proteinExistence type="predicted"/>
<dbReference type="Proteomes" id="UP000002059">
    <property type="component" value="Partially assembled WGS sequence"/>
</dbReference>
<dbReference type="EMBL" id="KN294018">
    <property type="protein sequence ID" value="KGQ00868.1"/>
    <property type="molecule type" value="Genomic_DNA"/>
</dbReference>
<keyword evidence="2" id="KW-1185">Reference proteome</keyword>
<name>A0A0A2V030_PARBA</name>
<dbReference type="VEuPathDB" id="FungiDB:PAAG_12456"/>
<protein>
    <submittedName>
        <fullName evidence="1">Uncharacterized protein</fullName>
    </submittedName>
</protein>
<accession>A0A0A2V030</accession>
<organism evidence="1 2">
    <name type="scientific">Paracoccidioides lutzii (strain ATCC MYA-826 / Pb01)</name>
    <name type="common">Paracoccidioides brasiliensis</name>
    <dbReference type="NCBI Taxonomy" id="502779"/>
    <lineage>
        <taxon>Eukaryota</taxon>
        <taxon>Fungi</taxon>
        <taxon>Dikarya</taxon>
        <taxon>Ascomycota</taxon>
        <taxon>Pezizomycotina</taxon>
        <taxon>Eurotiomycetes</taxon>
        <taxon>Eurotiomycetidae</taxon>
        <taxon>Onygenales</taxon>
        <taxon>Ajellomycetaceae</taxon>
        <taxon>Paracoccidioides</taxon>
    </lineage>
</organism>
<reference evidence="1 2" key="1">
    <citation type="journal article" date="2011" name="PLoS Genet.">
        <title>Comparative genomic analysis of human fungal pathogens causing paracoccidioidomycosis.</title>
        <authorList>
            <person name="Desjardins C.A."/>
            <person name="Champion M.D."/>
            <person name="Holder J.W."/>
            <person name="Muszewska A."/>
            <person name="Goldberg J."/>
            <person name="Bailao A.M."/>
            <person name="Brigido M.M."/>
            <person name="Ferreira M.E."/>
            <person name="Garcia A.M."/>
            <person name="Grynberg M."/>
            <person name="Gujja S."/>
            <person name="Heiman D.I."/>
            <person name="Henn M.R."/>
            <person name="Kodira C.D."/>
            <person name="Leon-Narvaez H."/>
            <person name="Longo L.V."/>
            <person name="Ma L.J."/>
            <person name="Malavazi I."/>
            <person name="Matsuo A.L."/>
            <person name="Morais F.V."/>
            <person name="Pereira M."/>
            <person name="Rodriguez-Brito S."/>
            <person name="Sakthikumar S."/>
            <person name="Salem-Izacc S.M."/>
            <person name="Sykes S.M."/>
            <person name="Teixeira M.M."/>
            <person name="Vallejo M.C."/>
            <person name="Walter M.E."/>
            <person name="Yandava C."/>
            <person name="Young S."/>
            <person name="Zeng Q."/>
            <person name="Zucker J."/>
            <person name="Felipe M.S."/>
            <person name="Goldman G.H."/>
            <person name="Haas B.J."/>
            <person name="McEwen J.G."/>
            <person name="Nino-Vega G."/>
            <person name="Puccia R."/>
            <person name="San-Blas G."/>
            <person name="Soares C.M."/>
            <person name="Birren B.W."/>
            <person name="Cuomo C.A."/>
        </authorList>
    </citation>
    <scope>NUCLEOTIDE SEQUENCE [LARGE SCALE GENOMIC DNA]</scope>
    <source>
        <strain evidence="2">ATCC MYA-826 / Pb01</strain>
    </source>
</reference>
<dbReference type="KEGG" id="pbl:PAAG_12456"/>
<dbReference type="HOGENOM" id="CLU_1816379_0_0_1"/>
<evidence type="ECO:0000313" key="2">
    <source>
        <dbReference type="Proteomes" id="UP000002059"/>
    </source>
</evidence>
<sequence>MKAFVKCKSKGRSPSHEASRPACNPLVLNPPVPFSLLPCSPSPYAPALAPACTHEHCLFFYLPLSPYGAALKDESPVSPGRCLRGSGSRARELLDLEAQLYGNARQIILEGWQKQTQVYATGVQVKAEGVQADMVPAEKLPR</sequence>
<dbReference type="GeneID" id="9093461"/>